<dbReference type="PROSITE" id="PS51318">
    <property type="entry name" value="TAT"/>
    <property type="match status" value="1"/>
</dbReference>
<sequence>MQRRTFLTGAGTVTGGALAGALAGAPGSADPGIRRVETGLDVLVRSGFRELRGQRVGVISNPTGVDSSYRHLVDLMHGSGQVDVVAAFGPEHGFRGSAQAGGSEGTGIDARTGITVYDAYGASQAKWETMFTQSGTDTVVFDIQDVGARFYTYIWTMYTSMLAAARVGKRYVVLDRPNPIGGRAYGPMMTAGYTSGVGLKEIVQQHGMTVGELARLFNAEFLPGEIGQQVDLHVVQCRHWKRDVLAADTDLPWVMPSPNMPTTDTALVYPGTCLFEGVASITEGRGTCRPFELIGGLATDFDYHWGDRLNARDLPGVRFREAYFSPTAAGQKPALLNKLCAGVEVKIVDRHAYDPIRTGVAMLVEARKYPAFAWRQDTWDTVRPYWIDKLTGSPRLRTMIDAGADVDDVVGAWADELAAFDRQRRPYLLY</sequence>
<feature type="domain" description="Peptidoglycan beta-N-acetylmuramidase NamZ N-terminal" evidence="1">
    <location>
        <begin position="56"/>
        <end position="263"/>
    </location>
</feature>
<dbReference type="Gene3D" id="3.90.1150.140">
    <property type="match status" value="1"/>
</dbReference>
<dbReference type="InterPro" id="IPR008302">
    <property type="entry name" value="NamZ"/>
</dbReference>
<protein>
    <submittedName>
        <fullName evidence="3">Uncharacterized conserved protein YbbC, DUF1343 family</fullName>
    </submittedName>
</protein>
<dbReference type="STRING" id="145854.GA0074692_2666"/>
<evidence type="ECO:0000313" key="3">
    <source>
        <dbReference type="EMBL" id="SCL29115.1"/>
    </source>
</evidence>
<dbReference type="Pfam" id="PF20732">
    <property type="entry name" value="NamZ_C"/>
    <property type="match status" value="1"/>
</dbReference>
<dbReference type="PIRSF" id="PIRSF016719">
    <property type="entry name" value="UCP016719"/>
    <property type="match status" value="1"/>
</dbReference>
<dbReference type="EMBL" id="FMHW01000002">
    <property type="protein sequence ID" value="SCL29115.1"/>
    <property type="molecule type" value="Genomic_DNA"/>
</dbReference>
<dbReference type="InterPro" id="IPR006311">
    <property type="entry name" value="TAT_signal"/>
</dbReference>
<dbReference type="OrthoDB" id="9801061at2"/>
<dbReference type="PANTHER" id="PTHR42915">
    <property type="entry name" value="HYPOTHETICAL 460 KDA PROTEIN IN FEUA-SIGW INTERGENIC REGION [PRECURSOR]"/>
    <property type="match status" value="1"/>
</dbReference>
<accession>A0A1C6SI80</accession>
<dbReference type="Proteomes" id="UP000198959">
    <property type="component" value="Unassembled WGS sequence"/>
</dbReference>
<name>A0A1C6SI80_9ACTN</name>
<dbReference type="InterPro" id="IPR048502">
    <property type="entry name" value="NamZ_N"/>
</dbReference>
<feature type="domain" description="Peptidoglycan beta-N-acetylmuramidase NamZ C-terminal" evidence="2">
    <location>
        <begin position="267"/>
        <end position="430"/>
    </location>
</feature>
<dbReference type="RefSeq" id="WP_091644101.1">
    <property type="nucleotide sequence ID" value="NZ_FMHW01000002.1"/>
</dbReference>
<dbReference type="Pfam" id="PF07075">
    <property type="entry name" value="NamZ_N"/>
    <property type="match status" value="1"/>
</dbReference>
<evidence type="ECO:0000313" key="4">
    <source>
        <dbReference type="Proteomes" id="UP000198959"/>
    </source>
</evidence>
<proteinExistence type="predicted"/>
<evidence type="ECO:0000259" key="2">
    <source>
        <dbReference type="Pfam" id="PF20732"/>
    </source>
</evidence>
<gene>
    <name evidence="3" type="ORF">GA0074692_2666</name>
</gene>
<evidence type="ECO:0000259" key="1">
    <source>
        <dbReference type="Pfam" id="PF07075"/>
    </source>
</evidence>
<dbReference type="InterPro" id="IPR048503">
    <property type="entry name" value="NamZ_C"/>
</dbReference>
<keyword evidence="4" id="KW-1185">Reference proteome</keyword>
<dbReference type="Gene3D" id="3.40.50.12170">
    <property type="entry name" value="Uncharacterised protein PF07075, DUF1343"/>
    <property type="match status" value="1"/>
</dbReference>
<dbReference type="AlphaFoldDB" id="A0A1C6SI80"/>
<reference evidence="4" key="1">
    <citation type="submission" date="2016-06" db="EMBL/GenBank/DDBJ databases">
        <authorList>
            <person name="Varghese N."/>
            <person name="Submissions Spin"/>
        </authorList>
    </citation>
    <scope>NUCLEOTIDE SEQUENCE [LARGE SCALE GENOMIC DNA]</scope>
    <source>
        <strain evidence="4">DSM 43817</strain>
    </source>
</reference>
<organism evidence="3 4">
    <name type="scientific">Micromonospora pallida</name>
    <dbReference type="NCBI Taxonomy" id="145854"/>
    <lineage>
        <taxon>Bacteria</taxon>
        <taxon>Bacillati</taxon>
        <taxon>Actinomycetota</taxon>
        <taxon>Actinomycetes</taxon>
        <taxon>Micromonosporales</taxon>
        <taxon>Micromonosporaceae</taxon>
        <taxon>Micromonospora</taxon>
    </lineage>
</organism>
<dbReference type="GO" id="GO:0033922">
    <property type="term" value="F:peptidoglycan beta-N-acetylmuramidase activity"/>
    <property type="evidence" value="ECO:0007669"/>
    <property type="project" value="InterPro"/>
</dbReference>
<dbReference type="PANTHER" id="PTHR42915:SF1">
    <property type="entry name" value="PEPTIDOGLYCAN BETA-N-ACETYLMURAMIDASE NAMZ"/>
    <property type="match status" value="1"/>
</dbReference>